<name>A0A1H6ECC9_9ACTN</name>
<dbReference type="PROSITE" id="PS50902">
    <property type="entry name" value="FLAVODOXIN_LIKE"/>
    <property type="match status" value="1"/>
</dbReference>
<dbReference type="InterPro" id="IPR008254">
    <property type="entry name" value="Flavodoxin/NO_synth"/>
</dbReference>
<evidence type="ECO:0000313" key="2">
    <source>
        <dbReference type="EMBL" id="SEG94606.1"/>
    </source>
</evidence>
<dbReference type="GO" id="GO:0070819">
    <property type="term" value="F:menaquinone-dependent protoporphyrinogen oxidase activity"/>
    <property type="evidence" value="ECO:0007669"/>
    <property type="project" value="TreeGrafter"/>
</dbReference>
<reference evidence="3" key="1">
    <citation type="submission" date="2016-10" db="EMBL/GenBank/DDBJ databases">
        <authorList>
            <person name="Varghese N."/>
            <person name="Submissions S."/>
        </authorList>
    </citation>
    <scope>NUCLEOTIDE SEQUENCE [LARGE SCALE GENOMIC DNA]</scope>
    <source>
        <strain evidence="3">DSM 43163</strain>
    </source>
</reference>
<gene>
    <name evidence="2" type="ORF">SAMN04489712_1494</name>
</gene>
<dbReference type="GO" id="GO:0010181">
    <property type="term" value="F:FMN binding"/>
    <property type="evidence" value="ECO:0007669"/>
    <property type="project" value="InterPro"/>
</dbReference>
<dbReference type="InterPro" id="IPR029039">
    <property type="entry name" value="Flavoprotein-like_sf"/>
</dbReference>
<protein>
    <submittedName>
        <fullName evidence="2">Menaquinone-dependent protoporphyrinogen oxidase</fullName>
    </submittedName>
</protein>
<dbReference type="AlphaFoldDB" id="A0A1H6ECC9"/>
<dbReference type="Proteomes" id="UP000236723">
    <property type="component" value="Unassembled WGS sequence"/>
</dbReference>
<dbReference type="InterPro" id="IPR026816">
    <property type="entry name" value="Flavodoxin_dom"/>
</dbReference>
<dbReference type="Gene3D" id="3.40.50.360">
    <property type="match status" value="1"/>
</dbReference>
<evidence type="ECO:0000259" key="1">
    <source>
        <dbReference type="PROSITE" id="PS50902"/>
    </source>
</evidence>
<dbReference type="InterPro" id="IPR052200">
    <property type="entry name" value="Protoporphyrinogen_IX_DH"/>
</dbReference>
<dbReference type="PANTHER" id="PTHR38030:SF2">
    <property type="entry name" value="PROTOPORPHYRINOGEN IX DEHYDROGENASE [QUINONE]"/>
    <property type="match status" value="1"/>
</dbReference>
<dbReference type="EMBL" id="FNVO01000049">
    <property type="protein sequence ID" value="SEG94606.1"/>
    <property type="molecule type" value="Genomic_DNA"/>
</dbReference>
<keyword evidence="3" id="KW-1185">Reference proteome</keyword>
<evidence type="ECO:0000313" key="3">
    <source>
        <dbReference type="Proteomes" id="UP000236723"/>
    </source>
</evidence>
<dbReference type="PANTHER" id="PTHR38030">
    <property type="entry name" value="PROTOPORPHYRINOGEN IX DEHYDROGENASE [MENAQUINONE]"/>
    <property type="match status" value="1"/>
</dbReference>
<dbReference type="SUPFAM" id="SSF52218">
    <property type="entry name" value="Flavoproteins"/>
    <property type="match status" value="1"/>
</dbReference>
<feature type="domain" description="Flavodoxin-like" evidence="1">
    <location>
        <begin position="15"/>
        <end position="175"/>
    </location>
</feature>
<dbReference type="GO" id="GO:0006783">
    <property type="term" value="P:heme biosynthetic process"/>
    <property type="evidence" value="ECO:0007669"/>
    <property type="project" value="TreeGrafter"/>
</dbReference>
<organism evidence="2 3">
    <name type="scientific">Thermomonospora echinospora</name>
    <dbReference type="NCBI Taxonomy" id="1992"/>
    <lineage>
        <taxon>Bacteria</taxon>
        <taxon>Bacillati</taxon>
        <taxon>Actinomycetota</taxon>
        <taxon>Actinomycetes</taxon>
        <taxon>Streptosporangiales</taxon>
        <taxon>Thermomonosporaceae</taxon>
        <taxon>Thermomonospora</taxon>
    </lineage>
</organism>
<accession>A0A1H6ECC9</accession>
<sequence>MKAGTDAEGGGGMFVLVGYASAHGSTRSIAERIGARLAERGHRVEVADLGRVEHVDRFEAFVLGSAVHRQAWLDAAVDFVDAHRRVLTDRPVWLFSVGMPAAMRRPWRWSAGRERAVASERLLNAIRPVDHRWFGGVLLREHTSWTGDLVVRALGARYGDHRDWARIDEWADEVGRRLAAEALSGHRRRI</sequence>
<dbReference type="Pfam" id="PF12724">
    <property type="entry name" value="Flavodoxin_5"/>
    <property type="match status" value="1"/>
</dbReference>
<proteinExistence type="predicted"/>